<dbReference type="GO" id="GO:0004180">
    <property type="term" value="F:carboxypeptidase activity"/>
    <property type="evidence" value="ECO:0007669"/>
    <property type="project" value="UniProtKB-KW"/>
</dbReference>
<dbReference type="SUPFAM" id="SSF53187">
    <property type="entry name" value="Zn-dependent exopeptidases"/>
    <property type="match status" value="1"/>
</dbReference>
<evidence type="ECO:0000256" key="4">
    <source>
        <dbReference type="ARBA" id="ARBA00022670"/>
    </source>
</evidence>
<dbReference type="Gene3D" id="3.40.630.10">
    <property type="entry name" value="Zn peptidases"/>
    <property type="match status" value="1"/>
</dbReference>
<keyword evidence="3" id="KW-0964">Secreted</keyword>
<sequence>MVGGGGELGDLGIWGTFQAEGVVKVKTLSVGEGEGSRSRGVAARQGLARGVAAATSGSAASLPRGASSATSSASAAELPDQIKNGILSFRRRVIHYKYLYPICRRGKRYGWSLEDLPEEVNFEVCFEGEAAVEHPDYSGKKTNSKKMKFLLFAFVGVIHLLSFGSGKAVYKNGISRRTFQEIKEEIAGYEDVAKAIINLAVYGKAQNRSYERLALLVDTVGPRLSGSKNLEKAIQIMYQNLQQNGLENVHLEPVKIPHWERGEESAVMLAPRIHKMAIMGLGSSIGTPPEGITAEVLVVTSFDELQRRAPEARGKIVVYNQPYISYAMTVQYRIRGAVEAAKVGALASLIRSVASFSIYSPHTGIQEYQDGVPRIPTACITVEDAEMMSRMASNGNTIVIQLKMGAKTYPDTDSFNTVAEITGSKYPEQVHEGVGWVVWE</sequence>
<dbReference type="GO" id="GO:0046872">
    <property type="term" value="F:metal ion binding"/>
    <property type="evidence" value="ECO:0007669"/>
    <property type="project" value="UniProtKB-KW"/>
</dbReference>
<dbReference type="GO" id="GO:0070573">
    <property type="term" value="F:metallodipeptidase activity"/>
    <property type="evidence" value="ECO:0007669"/>
    <property type="project" value="InterPro"/>
</dbReference>
<evidence type="ECO:0000256" key="10">
    <source>
        <dbReference type="ARBA" id="ARBA00023145"/>
    </source>
</evidence>
<evidence type="ECO:0000256" key="9">
    <source>
        <dbReference type="ARBA" id="ARBA00023049"/>
    </source>
</evidence>
<gene>
    <name evidence="12" type="ORF">SUZIE_146720</name>
</gene>
<dbReference type="GO" id="GO:0006508">
    <property type="term" value="P:proteolysis"/>
    <property type="evidence" value="ECO:0007669"/>
    <property type="project" value="UniProtKB-KW"/>
</dbReference>
<dbReference type="GO" id="GO:0005615">
    <property type="term" value="C:extracellular space"/>
    <property type="evidence" value="ECO:0007669"/>
    <property type="project" value="TreeGrafter"/>
</dbReference>
<dbReference type="GO" id="GO:0043171">
    <property type="term" value="P:peptide catabolic process"/>
    <property type="evidence" value="ECO:0007669"/>
    <property type="project" value="TreeGrafter"/>
</dbReference>
<dbReference type="Proteomes" id="UP001166674">
    <property type="component" value="Unassembled WGS sequence"/>
</dbReference>
<dbReference type="GO" id="GO:0006590">
    <property type="term" value="P:thyroid hormone generation"/>
    <property type="evidence" value="ECO:0007669"/>
    <property type="project" value="TreeGrafter"/>
</dbReference>
<keyword evidence="9" id="KW-0482">Metalloprotease</keyword>
<evidence type="ECO:0000256" key="6">
    <source>
        <dbReference type="ARBA" id="ARBA00022729"/>
    </source>
</evidence>
<keyword evidence="8" id="KW-0862">Zinc</keyword>
<evidence type="ECO:0000256" key="11">
    <source>
        <dbReference type="ARBA" id="ARBA00023180"/>
    </source>
</evidence>
<organism evidence="12 13">
    <name type="scientific">Sciurus carolinensis</name>
    <name type="common">Eastern gray squirrel</name>
    <dbReference type="NCBI Taxonomy" id="30640"/>
    <lineage>
        <taxon>Eukaryota</taxon>
        <taxon>Metazoa</taxon>
        <taxon>Chordata</taxon>
        <taxon>Craniata</taxon>
        <taxon>Vertebrata</taxon>
        <taxon>Euteleostomi</taxon>
        <taxon>Mammalia</taxon>
        <taxon>Eutheria</taxon>
        <taxon>Euarchontoglires</taxon>
        <taxon>Glires</taxon>
        <taxon>Rodentia</taxon>
        <taxon>Sciuromorpha</taxon>
        <taxon>Sciuridae</taxon>
        <taxon>Sciurinae</taxon>
        <taxon>Sciurini</taxon>
        <taxon>Sciurus</taxon>
    </lineage>
</organism>
<evidence type="ECO:0000256" key="3">
    <source>
        <dbReference type="ARBA" id="ARBA00022525"/>
    </source>
</evidence>
<keyword evidence="6" id="KW-0732">Signal</keyword>
<evidence type="ECO:0000256" key="7">
    <source>
        <dbReference type="ARBA" id="ARBA00022801"/>
    </source>
</evidence>
<keyword evidence="11" id="KW-0325">Glycoprotein</keyword>
<comment type="similarity">
    <text evidence="2">Belongs to the peptidase M28 family.</text>
</comment>
<evidence type="ECO:0000256" key="5">
    <source>
        <dbReference type="ARBA" id="ARBA00022723"/>
    </source>
</evidence>
<dbReference type="Gene3D" id="3.50.30.30">
    <property type="match status" value="1"/>
</dbReference>
<protein>
    <submittedName>
        <fullName evidence="12">Carboxypeptidase Q</fullName>
    </submittedName>
</protein>
<name>A0AA41MUG0_SCICA</name>
<evidence type="ECO:0000313" key="12">
    <source>
        <dbReference type="EMBL" id="MBZ3878197.1"/>
    </source>
</evidence>
<dbReference type="FunFam" id="3.40.630.10:FF:000112">
    <property type="entry name" value="Carboxypeptidase Q"/>
    <property type="match status" value="1"/>
</dbReference>
<reference evidence="12" key="1">
    <citation type="submission" date="2020-03" db="EMBL/GenBank/DDBJ databases">
        <title>Studies in the Genomics of Life Span.</title>
        <authorList>
            <person name="Glass D."/>
        </authorList>
    </citation>
    <scope>NUCLEOTIDE SEQUENCE</scope>
    <source>
        <strain evidence="12">SUZIE</strain>
        <tissue evidence="12">Muscle</tissue>
    </source>
</reference>
<evidence type="ECO:0000256" key="8">
    <source>
        <dbReference type="ARBA" id="ARBA00022833"/>
    </source>
</evidence>
<dbReference type="AlphaFoldDB" id="A0AA41MUG0"/>
<evidence type="ECO:0000256" key="1">
    <source>
        <dbReference type="ARBA" id="ARBA00004613"/>
    </source>
</evidence>
<keyword evidence="7" id="KW-0378">Hydrolase</keyword>
<dbReference type="PANTHER" id="PTHR12053">
    <property type="entry name" value="PROTEASE FAMILY M28 PLASMA GLUTAMATE CARBOXYPEPTIDASE-RELATED"/>
    <property type="match status" value="1"/>
</dbReference>
<dbReference type="InterPro" id="IPR039866">
    <property type="entry name" value="CPQ"/>
</dbReference>
<proteinExistence type="inferred from homology"/>
<evidence type="ECO:0000256" key="2">
    <source>
        <dbReference type="ARBA" id="ARBA00010918"/>
    </source>
</evidence>
<accession>A0AA41MUG0</accession>
<keyword evidence="4" id="KW-0645">Protease</keyword>
<keyword evidence="13" id="KW-1185">Reference proteome</keyword>
<dbReference type="PANTHER" id="PTHR12053:SF3">
    <property type="entry name" value="CARBOXYPEPTIDASE Q"/>
    <property type="match status" value="1"/>
</dbReference>
<comment type="subcellular location">
    <subcellularLocation>
        <location evidence="1">Secreted</location>
    </subcellularLocation>
</comment>
<dbReference type="FunFam" id="3.50.30.30:FF:000009">
    <property type="entry name" value="Carboxypeptidase Q"/>
    <property type="match status" value="1"/>
</dbReference>
<keyword evidence="10" id="KW-0865">Zymogen</keyword>
<keyword evidence="5" id="KW-0479">Metal-binding</keyword>
<evidence type="ECO:0000313" key="13">
    <source>
        <dbReference type="Proteomes" id="UP001166674"/>
    </source>
</evidence>
<comment type="caution">
    <text evidence="12">The sequence shown here is derived from an EMBL/GenBank/DDBJ whole genome shotgun (WGS) entry which is preliminary data.</text>
</comment>
<dbReference type="EMBL" id="JAATJV010318400">
    <property type="protein sequence ID" value="MBZ3878197.1"/>
    <property type="molecule type" value="Genomic_DNA"/>
</dbReference>
<keyword evidence="12" id="KW-0121">Carboxypeptidase</keyword>